<keyword evidence="3" id="KW-1185">Reference proteome</keyword>
<sequence>MNSYNPFSLKDKSVLITGGSSGIGLGTSERFLLEGAKLVIVDIQPPPQSILDNGAIYLEVDISQREEILNAFQTAEDIHGKLDVIIHNAGKPGRGTHITESEEAVLDKLVALNFYGTYYILKYGPGHMNDGGSIITTASVAGLQQNEGFFDYSATKAATISMTKTAAVELGMRGIRCNSVAPGPVKTPMLPPGHILNTLAKQLSTLGRIAEVDDLVGVYHFLASEQSRYITGQTIVVDGGRLTGYRNEVLARLVD</sequence>
<dbReference type="PANTHER" id="PTHR42760">
    <property type="entry name" value="SHORT-CHAIN DEHYDROGENASES/REDUCTASES FAMILY MEMBER"/>
    <property type="match status" value="1"/>
</dbReference>
<dbReference type="Proteomes" id="UP000787472">
    <property type="component" value="Unassembled WGS sequence"/>
</dbReference>
<dbReference type="SUPFAM" id="SSF51735">
    <property type="entry name" value="NAD(P)-binding Rossmann-fold domains"/>
    <property type="match status" value="1"/>
</dbReference>
<organism evidence="2 3">
    <name type="scientific">Pseudomaricurvus hydrocarbonicus</name>
    <dbReference type="NCBI Taxonomy" id="1470433"/>
    <lineage>
        <taxon>Bacteria</taxon>
        <taxon>Pseudomonadati</taxon>
        <taxon>Pseudomonadota</taxon>
        <taxon>Gammaproteobacteria</taxon>
        <taxon>Cellvibrionales</taxon>
        <taxon>Cellvibrionaceae</taxon>
        <taxon>Pseudomaricurvus</taxon>
    </lineage>
</organism>
<evidence type="ECO:0000256" key="1">
    <source>
        <dbReference type="ARBA" id="ARBA00006484"/>
    </source>
</evidence>
<dbReference type="Gene3D" id="3.40.50.720">
    <property type="entry name" value="NAD(P)-binding Rossmann-like Domain"/>
    <property type="match status" value="1"/>
</dbReference>
<name>A0A9E5MN90_9GAMM</name>
<dbReference type="FunFam" id="3.40.50.720:FF:000084">
    <property type="entry name" value="Short-chain dehydrogenase reductase"/>
    <property type="match status" value="1"/>
</dbReference>
<dbReference type="Pfam" id="PF13561">
    <property type="entry name" value="adh_short_C2"/>
    <property type="match status" value="1"/>
</dbReference>
<protein>
    <submittedName>
        <fullName evidence="2">SDR family oxidoreductase</fullName>
    </submittedName>
</protein>
<dbReference type="RefSeq" id="WP_167189810.1">
    <property type="nucleotide sequence ID" value="NZ_JAAONZ010000016.1"/>
</dbReference>
<dbReference type="InterPro" id="IPR036291">
    <property type="entry name" value="NAD(P)-bd_dom_sf"/>
</dbReference>
<evidence type="ECO:0000313" key="3">
    <source>
        <dbReference type="Proteomes" id="UP000787472"/>
    </source>
</evidence>
<dbReference type="PRINTS" id="PR00080">
    <property type="entry name" value="SDRFAMILY"/>
</dbReference>
<dbReference type="GO" id="GO:0016616">
    <property type="term" value="F:oxidoreductase activity, acting on the CH-OH group of donors, NAD or NADP as acceptor"/>
    <property type="evidence" value="ECO:0007669"/>
    <property type="project" value="TreeGrafter"/>
</dbReference>
<dbReference type="InterPro" id="IPR020904">
    <property type="entry name" value="Sc_DH/Rdtase_CS"/>
</dbReference>
<dbReference type="PRINTS" id="PR00081">
    <property type="entry name" value="GDHRDH"/>
</dbReference>
<proteinExistence type="inferred from homology"/>
<dbReference type="EMBL" id="JAAONZ010000016">
    <property type="protein sequence ID" value="NHO67317.1"/>
    <property type="molecule type" value="Genomic_DNA"/>
</dbReference>
<accession>A0A9E5MN90</accession>
<reference evidence="2" key="1">
    <citation type="submission" date="2020-03" db="EMBL/GenBank/DDBJ databases">
        <authorList>
            <person name="Guo F."/>
        </authorList>
    </citation>
    <scope>NUCLEOTIDE SEQUENCE</scope>
    <source>
        <strain evidence="2">JCM 30134</strain>
    </source>
</reference>
<comment type="caution">
    <text evidence="2">The sequence shown here is derived from an EMBL/GenBank/DDBJ whole genome shotgun (WGS) entry which is preliminary data.</text>
</comment>
<comment type="similarity">
    <text evidence="1">Belongs to the short-chain dehydrogenases/reductases (SDR) family.</text>
</comment>
<dbReference type="InterPro" id="IPR002347">
    <property type="entry name" value="SDR_fam"/>
</dbReference>
<dbReference type="CDD" id="cd05233">
    <property type="entry name" value="SDR_c"/>
    <property type="match status" value="1"/>
</dbReference>
<evidence type="ECO:0000313" key="2">
    <source>
        <dbReference type="EMBL" id="NHO67317.1"/>
    </source>
</evidence>
<gene>
    <name evidence="2" type="ORF">G8770_17360</name>
</gene>
<dbReference type="PROSITE" id="PS00061">
    <property type="entry name" value="ADH_SHORT"/>
    <property type="match status" value="1"/>
</dbReference>
<dbReference type="AlphaFoldDB" id="A0A9E5MN90"/>